<sequence>MTDRTPPDDRGDRSPATPGRGGALSVALLVTLAVQNAVPPFSTDMYSPAFPHVTEDLGTTASLVGLTLTAFFIGMGLGQILGGVVSDQLGRRRPLIIGGLVCTAGAVICALAPGIWVLIAGRLLQGLGGGVAAAVGRAVLVDLAHGNVLARTMSLLQALGGLAPMIAPVVGGVMVTRWPWQAVFWALSAFGVAMSGLAWRYVPESLPVGSRHSGGATQIVRGIGQVLRIRAFNGFMLTSAFSGFCMFGYIANASYVLQEQKGLTPLAFSMVFAANALLNIMCTLANARLIGWRSPEALIRMGLTISGSSVVLLVVTVTVWGTALVPLCLGFAGLMAAQAFIFGNSSAVGLGLARGNAGAASAIQGLVQSTASAVSAPLATMGGGSTAVPMVVVMVVGVAGAWGSFQFLARRASGHEGGRLPA</sequence>
<feature type="transmembrane region" description="Helical" evidence="9">
    <location>
        <begin position="155"/>
        <end position="176"/>
    </location>
</feature>
<evidence type="ECO:0000256" key="1">
    <source>
        <dbReference type="ARBA" id="ARBA00004651"/>
    </source>
</evidence>
<evidence type="ECO:0000313" key="12">
    <source>
        <dbReference type="Proteomes" id="UP001596527"/>
    </source>
</evidence>
<evidence type="ECO:0000256" key="4">
    <source>
        <dbReference type="ARBA" id="ARBA00022475"/>
    </source>
</evidence>
<proteinExistence type="inferred from homology"/>
<keyword evidence="12" id="KW-1185">Reference proteome</keyword>
<dbReference type="PROSITE" id="PS00216">
    <property type="entry name" value="SUGAR_TRANSPORT_1"/>
    <property type="match status" value="1"/>
</dbReference>
<reference evidence="12" key="1">
    <citation type="journal article" date="2019" name="Int. J. Syst. Evol. Microbiol.">
        <title>The Global Catalogue of Microorganisms (GCM) 10K type strain sequencing project: providing services to taxonomists for standard genome sequencing and annotation.</title>
        <authorList>
            <consortium name="The Broad Institute Genomics Platform"/>
            <consortium name="The Broad Institute Genome Sequencing Center for Infectious Disease"/>
            <person name="Wu L."/>
            <person name="Ma J."/>
        </authorList>
    </citation>
    <scope>NUCLEOTIDE SEQUENCE [LARGE SCALE GENOMIC DNA]</scope>
    <source>
        <strain evidence="12">CCUG 56698</strain>
    </source>
</reference>
<evidence type="ECO:0000256" key="8">
    <source>
        <dbReference type="SAM" id="MobiDB-lite"/>
    </source>
</evidence>
<evidence type="ECO:0000256" key="6">
    <source>
        <dbReference type="ARBA" id="ARBA00022989"/>
    </source>
</evidence>
<dbReference type="PANTHER" id="PTHR42718">
    <property type="entry name" value="MAJOR FACILITATOR SUPERFAMILY MULTIDRUG TRANSPORTER MFSC"/>
    <property type="match status" value="1"/>
</dbReference>
<feature type="transmembrane region" description="Helical" evidence="9">
    <location>
        <begin position="61"/>
        <end position="83"/>
    </location>
</feature>
<comment type="similarity">
    <text evidence="2">Belongs to the major facilitator superfamily. Bcr/CmlA family.</text>
</comment>
<dbReference type="Proteomes" id="UP001596527">
    <property type="component" value="Unassembled WGS sequence"/>
</dbReference>
<evidence type="ECO:0000259" key="10">
    <source>
        <dbReference type="PROSITE" id="PS50850"/>
    </source>
</evidence>
<keyword evidence="4" id="KW-1003">Cell membrane</keyword>
<dbReference type="PANTHER" id="PTHR42718:SF35">
    <property type="entry name" value="BLL0718 PROTEIN"/>
    <property type="match status" value="1"/>
</dbReference>
<dbReference type="SUPFAM" id="SSF103473">
    <property type="entry name" value="MFS general substrate transporter"/>
    <property type="match status" value="1"/>
</dbReference>
<evidence type="ECO:0000256" key="2">
    <source>
        <dbReference type="ARBA" id="ARBA00006236"/>
    </source>
</evidence>
<evidence type="ECO:0000256" key="3">
    <source>
        <dbReference type="ARBA" id="ARBA00022448"/>
    </source>
</evidence>
<dbReference type="InterPro" id="IPR011701">
    <property type="entry name" value="MFS"/>
</dbReference>
<evidence type="ECO:0000256" key="5">
    <source>
        <dbReference type="ARBA" id="ARBA00022692"/>
    </source>
</evidence>
<comment type="caution">
    <text evidence="11">The sequence shown here is derived from an EMBL/GenBank/DDBJ whole genome shotgun (WGS) entry which is preliminary data.</text>
</comment>
<dbReference type="Pfam" id="PF07690">
    <property type="entry name" value="MFS_1"/>
    <property type="match status" value="1"/>
</dbReference>
<feature type="transmembrane region" description="Helical" evidence="9">
    <location>
        <begin position="95"/>
        <end position="117"/>
    </location>
</feature>
<keyword evidence="7 9" id="KW-0472">Membrane</keyword>
<dbReference type="RefSeq" id="WP_380974593.1">
    <property type="nucleotide sequence ID" value="NZ_JBHTEF010000001.1"/>
</dbReference>
<feature type="compositionally biased region" description="Basic and acidic residues" evidence="8">
    <location>
        <begin position="1"/>
        <end position="13"/>
    </location>
</feature>
<gene>
    <name evidence="11" type="ORF">ACFQWG_09085</name>
</gene>
<keyword evidence="3" id="KW-0813">Transport</keyword>
<protein>
    <submittedName>
        <fullName evidence="11">Multidrug effflux MFS transporter</fullName>
    </submittedName>
</protein>
<feature type="transmembrane region" description="Helical" evidence="9">
    <location>
        <begin position="123"/>
        <end position="143"/>
    </location>
</feature>
<dbReference type="InterPro" id="IPR036259">
    <property type="entry name" value="MFS_trans_sf"/>
</dbReference>
<accession>A0ABW2SNC2</accession>
<evidence type="ECO:0000313" key="11">
    <source>
        <dbReference type="EMBL" id="MFC7581346.1"/>
    </source>
</evidence>
<evidence type="ECO:0000256" key="7">
    <source>
        <dbReference type="ARBA" id="ARBA00023136"/>
    </source>
</evidence>
<feature type="transmembrane region" description="Helical" evidence="9">
    <location>
        <begin position="387"/>
        <end position="409"/>
    </location>
</feature>
<feature type="transmembrane region" description="Helical" evidence="9">
    <location>
        <begin position="21"/>
        <end position="41"/>
    </location>
</feature>
<feature type="domain" description="Major facilitator superfamily (MFS) profile" evidence="10">
    <location>
        <begin position="28"/>
        <end position="412"/>
    </location>
</feature>
<dbReference type="Gene3D" id="1.20.1720.10">
    <property type="entry name" value="Multidrug resistance protein D"/>
    <property type="match status" value="1"/>
</dbReference>
<feature type="transmembrane region" description="Helical" evidence="9">
    <location>
        <begin position="182"/>
        <end position="202"/>
    </location>
</feature>
<keyword evidence="5 9" id="KW-0812">Transmembrane</keyword>
<comment type="subcellular location">
    <subcellularLocation>
        <location evidence="1">Cell membrane</location>
        <topology evidence="1">Multi-pass membrane protein</topology>
    </subcellularLocation>
</comment>
<feature type="transmembrane region" description="Helical" evidence="9">
    <location>
        <begin position="231"/>
        <end position="251"/>
    </location>
</feature>
<dbReference type="InterPro" id="IPR004812">
    <property type="entry name" value="Efflux_drug-R_Bcr/CmlA"/>
</dbReference>
<evidence type="ECO:0000256" key="9">
    <source>
        <dbReference type="SAM" id="Phobius"/>
    </source>
</evidence>
<dbReference type="NCBIfam" id="TIGR00710">
    <property type="entry name" value="efflux_Bcr_CflA"/>
    <property type="match status" value="1"/>
</dbReference>
<name>A0ABW2SNC2_9ACTO</name>
<dbReference type="CDD" id="cd17320">
    <property type="entry name" value="MFS_MdfA_MDR_like"/>
    <property type="match status" value="1"/>
</dbReference>
<feature type="transmembrane region" description="Helical" evidence="9">
    <location>
        <begin position="263"/>
        <end position="285"/>
    </location>
</feature>
<dbReference type="InterPro" id="IPR020846">
    <property type="entry name" value="MFS_dom"/>
</dbReference>
<dbReference type="InterPro" id="IPR005829">
    <property type="entry name" value="Sugar_transporter_CS"/>
</dbReference>
<feature type="region of interest" description="Disordered" evidence="8">
    <location>
        <begin position="1"/>
        <end position="20"/>
    </location>
</feature>
<keyword evidence="6 9" id="KW-1133">Transmembrane helix</keyword>
<dbReference type="EMBL" id="JBHTEF010000001">
    <property type="protein sequence ID" value="MFC7581346.1"/>
    <property type="molecule type" value="Genomic_DNA"/>
</dbReference>
<organism evidence="11 12">
    <name type="scientific">Schaalia naturae</name>
    <dbReference type="NCBI Taxonomy" id="635203"/>
    <lineage>
        <taxon>Bacteria</taxon>
        <taxon>Bacillati</taxon>
        <taxon>Actinomycetota</taxon>
        <taxon>Actinomycetes</taxon>
        <taxon>Actinomycetales</taxon>
        <taxon>Actinomycetaceae</taxon>
        <taxon>Schaalia</taxon>
    </lineage>
</organism>
<dbReference type="PROSITE" id="PS50850">
    <property type="entry name" value="MFS"/>
    <property type="match status" value="1"/>
</dbReference>